<dbReference type="Gene3D" id="2.50.20.10">
    <property type="entry name" value="Lipoprotein localisation LolA/LolB/LppX"/>
    <property type="match status" value="1"/>
</dbReference>
<dbReference type="Pfam" id="PF03548">
    <property type="entry name" value="LolA"/>
    <property type="match status" value="1"/>
</dbReference>
<evidence type="ECO:0000313" key="2">
    <source>
        <dbReference type="Proteomes" id="UP000178943"/>
    </source>
</evidence>
<accession>A0A1F5V9J6</accession>
<sequence length="258" mass="29532">MCPPSKAQSADEFLFGNCKRKDLKITTIFNYNQLIKYRAPKILKIFLLLCVISATILSVKVTAQTLDTKNATKAGIQNFIDTCKQINSFKAQFVQSYYNALTRETASEKGSFLFQSPNLLTMTYDQPSGNFFMSDGKYFYFYDAEENQVIKSDISEERTVWLKLITSCNIEAHFKIQQINETPKITRLLLEPIVLNDEISTVETEIDNTLHVLSKITINEPTGNWNSFTFSEIMLNIEIDPKIFIFSAPSDAEIIYMQ</sequence>
<dbReference type="SUPFAM" id="SSF89392">
    <property type="entry name" value="Prokaryotic lipoproteins and lipoprotein localization factors"/>
    <property type="match status" value="1"/>
</dbReference>
<comment type="caution">
    <text evidence="1">The sequence shown here is derived from an EMBL/GenBank/DDBJ whole genome shotgun (WGS) entry which is preliminary data.</text>
</comment>
<gene>
    <name evidence="1" type="ORF">A2Y62_16815</name>
</gene>
<dbReference type="InterPro" id="IPR029046">
    <property type="entry name" value="LolA/LolB/LppX"/>
</dbReference>
<proteinExistence type="predicted"/>
<organism evidence="1 2">
    <name type="scientific">Candidatus Fischerbacteria bacterium RBG_13_37_8</name>
    <dbReference type="NCBI Taxonomy" id="1817863"/>
    <lineage>
        <taxon>Bacteria</taxon>
        <taxon>Candidatus Fischeribacteriota</taxon>
    </lineage>
</organism>
<dbReference type="PANTHER" id="PTHR35869">
    <property type="entry name" value="OUTER-MEMBRANE LIPOPROTEIN CARRIER PROTEIN"/>
    <property type="match status" value="1"/>
</dbReference>
<reference evidence="1 2" key="1">
    <citation type="journal article" date="2016" name="Nat. Commun.">
        <title>Thousands of microbial genomes shed light on interconnected biogeochemical processes in an aquifer system.</title>
        <authorList>
            <person name="Anantharaman K."/>
            <person name="Brown C.T."/>
            <person name="Hug L.A."/>
            <person name="Sharon I."/>
            <person name="Castelle C.J."/>
            <person name="Probst A.J."/>
            <person name="Thomas B.C."/>
            <person name="Singh A."/>
            <person name="Wilkins M.J."/>
            <person name="Karaoz U."/>
            <person name="Brodie E.L."/>
            <person name="Williams K.H."/>
            <person name="Hubbard S.S."/>
            <person name="Banfield J.F."/>
        </authorList>
    </citation>
    <scope>NUCLEOTIDE SEQUENCE [LARGE SCALE GENOMIC DNA]</scope>
</reference>
<dbReference type="Proteomes" id="UP000178943">
    <property type="component" value="Unassembled WGS sequence"/>
</dbReference>
<dbReference type="STRING" id="1817863.A2Y62_16815"/>
<dbReference type="PANTHER" id="PTHR35869:SF1">
    <property type="entry name" value="OUTER-MEMBRANE LIPOPROTEIN CARRIER PROTEIN"/>
    <property type="match status" value="1"/>
</dbReference>
<protein>
    <recommendedName>
        <fullName evidence="3">Outer membrane lipoprotein carrier protein LolA</fullName>
    </recommendedName>
</protein>
<dbReference type="CDD" id="cd16325">
    <property type="entry name" value="LolA"/>
    <property type="match status" value="1"/>
</dbReference>
<evidence type="ECO:0000313" key="1">
    <source>
        <dbReference type="EMBL" id="OGF60102.1"/>
    </source>
</evidence>
<dbReference type="InterPro" id="IPR004564">
    <property type="entry name" value="OM_lipoprot_carrier_LolA-like"/>
</dbReference>
<evidence type="ECO:0008006" key="3">
    <source>
        <dbReference type="Google" id="ProtNLM"/>
    </source>
</evidence>
<name>A0A1F5V9J6_9BACT</name>
<dbReference type="AlphaFoldDB" id="A0A1F5V9J6"/>
<dbReference type="EMBL" id="MFGW01000199">
    <property type="protein sequence ID" value="OGF60102.1"/>
    <property type="molecule type" value="Genomic_DNA"/>
</dbReference>